<proteinExistence type="predicted"/>
<sequence>MWILRYQYGLEDGGIKKVSICLERSIAYSIGRSSKNPLSIKNDKSISRQHITIKWEPSGQLHLVNQGKLTSVKERYLAIDESLIFNVVDTKELDVHLGTNPVIVQIRWQPMNLYIPNMYEQFRGLLTKYGIEVTSDILQEDSHITAVVMTPNDYYVPLLALALGIPVFKSQYLTEVSNMLRPDNITFDTDVQKINSMESLKLVPSFSLSNNSKNFFQDYFFIITLNKSSVSEHADKSFILRKSLQLIGGEEEIIKDPTELQNSVTKILSTSGKNIVIVTDEDNGKRMIMNFECRNVKDIFDSFVKNDPKLLKSNLTETGVVSPKAPEIFENEKLMVEIQEPPIEAAITEESTSSKNLKHTPPEPVTTHIVKKRRLARKRVKPLESLDFFVGGSTTGTPFETSSTTLQQEIIEPKVPDVAPILNEQIQQSQVNKSINEPAKDIYSIGGSDRKETAALTYATIDKHMQEPTQQIDDIPSQHIDISPHGNSNEQEKRSNSSEKSPMITQQVNDEKDEKISNAKALKIGKREDSKRYSETTPKSMVETIQDIKNREVTRLQSSIAHVDAEELTEDAINEFSNLAIVESNASLIRRTENNDNTNKSTNSVVRHDSPDNIMNVLEGRRNFKRFVKVYPKYIQNKNDSNNERGDNGASDFIRNNAFLITRNYVPLKQYSKYDDSHGGKNGFNDEEMLEKEYVEYDNEEAGNGLSSTQHENENGVHLSATNQAHFQRSRSSQSSYNVDADEDSNEDDNIKSFSFSRTSLPKEPAPNKLFVPDEDEDEDEDEVAAHNLGIDIVNPDVRDVPEVPKRNPEKRKKVSKKSSPKGRGRFIDMENVDNDSVGDEDDDDDEPKFKFRRKR</sequence>
<feature type="compositionally biased region" description="Polar residues" evidence="1">
    <location>
        <begin position="498"/>
        <end position="508"/>
    </location>
</feature>
<feature type="compositionally biased region" description="Polar residues" evidence="1">
    <location>
        <begin position="723"/>
        <end position="738"/>
    </location>
</feature>
<feature type="region of interest" description="Disordered" evidence="1">
    <location>
        <begin position="723"/>
        <end position="856"/>
    </location>
</feature>
<feature type="domain" description="FHA" evidence="2">
    <location>
        <begin position="28"/>
        <end position="63"/>
    </location>
</feature>
<dbReference type="InterPro" id="IPR008984">
    <property type="entry name" value="SMAD_FHA_dom_sf"/>
</dbReference>
<dbReference type="GeneID" id="11497771"/>
<dbReference type="STRING" id="1071378.G0W740"/>
<feature type="compositionally biased region" description="Acidic residues" evidence="1">
    <location>
        <begin position="831"/>
        <end position="847"/>
    </location>
</feature>
<dbReference type="RefSeq" id="XP_003668844.1">
    <property type="nucleotide sequence ID" value="XM_003668796.1"/>
</dbReference>
<name>G0W740_NAUDC</name>
<organism evidence="3 4">
    <name type="scientific">Naumovozyma dairenensis (strain ATCC 10597 / BCRC 20456 / CBS 421 / NBRC 0211 / NRRL Y-12639)</name>
    <name type="common">Saccharomyces dairenensis</name>
    <dbReference type="NCBI Taxonomy" id="1071378"/>
    <lineage>
        <taxon>Eukaryota</taxon>
        <taxon>Fungi</taxon>
        <taxon>Dikarya</taxon>
        <taxon>Ascomycota</taxon>
        <taxon>Saccharomycotina</taxon>
        <taxon>Saccharomycetes</taxon>
        <taxon>Saccharomycetales</taxon>
        <taxon>Saccharomycetaceae</taxon>
        <taxon>Naumovozyma</taxon>
    </lineage>
</organism>
<dbReference type="OMA" id="MWILRYQ"/>
<accession>G0W740</accession>
<feature type="region of interest" description="Disordered" evidence="1">
    <location>
        <begin position="476"/>
        <end position="539"/>
    </location>
</feature>
<evidence type="ECO:0000313" key="3">
    <source>
        <dbReference type="EMBL" id="CCD23601.1"/>
    </source>
</evidence>
<reference evidence="3 4" key="1">
    <citation type="journal article" date="2011" name="Proc. Natl. Acad. Sci. U.S.A.">
        <title>Evolutionary erosion of yeast sex chromosomes by mating-type switching accidents.</title>
        <authorList>
            <person name="Gordon J.L."/>
            <person name="Armisen D."/>
            <person name="Proux-Wera E."/>
            <person name="Oheigeartaigh S.S."/>
            <person name="Byrne K.P."/>
            <person name="Wolfe K.H."/>
        </authorList>
    </citation>
    <scope>NUCLEOTIDE SEQUENCE [LARGE SCALE GENOMIC DNA]</scope>
    <source>
        <strain evidence="4">ATCC 10597 / BCRC 20456 / CBS 421 / NBRC 0211 / NRRL Y-12639</strain>
    </source>
</reference>
<evidence type="ECO:0000313" key="4">
    <source>
        <dbReference type="Proteomes" id="UP000000689"/>
    </source>
</evidence>
<feature type="compositionally biased region" description="Acidic residues" evidence="1">
    <location>
        <begin position="773"/>
        <end position="783"/>
    </location>
</feature>
<protein>
    <recommendedName>
        <fullName evidence="2">FHA domain-containing protein</fullName>
    </recommendedName>
</protein>
<dbReference type="AlphaFoldDB" id="G0W740"/>
<dbReference type="KEGG" id="ndi:NDAI_0B05680"/>
<gene>
    <name evidence="3" type="primary">NDAI0B05680</name>
    <name evidence="3" type="ordered locus">NDAI_0B05680</name>
</gene>
<dbReference type="PROSITE" id="PS50006">
    <property type="entry name" value="FHA_DOMAIN"/>
    <property type="match status" value="1"/>
</dbReference>
<dbReference type="Proteomes" id="UP000000689">
    <property type="component" value="Chromosome 2"/>
</dbReference>
<evidence type="ECO:0000256" key="1">
    <source>
        <dbReference type="SAM" id="MobiDB-lite"/>
    </source>
</evidence>
<feature type="compositionally biased region" description="Basic and acidic residues" evidence="1">
    <location>
        <begin position="797"/>
        <end position="808"/>
    </location>
</feature>
<dbReference type="SUPFAM" id="SSF49879">
    <property type="entry name" value="SMAD/FHA domain"/>
    <property type="match status" value="1"/>
</dbReference>
<feature type="compositionally biased region" description="Basic and acidic residues" evidence="1">
    <location>
        <begin position="525"/>
        <end position="534"/>
    </location>
</feature>
<keyword evidence="4" id="KW-1185">Reference proteome</keyword>
<dbReference type="HOGENOM" id="CLU_017587_0_0_1"/>
<dbReference type="OrthoDB" id="3981072at2759"/>
<evidence type="ECO:0000259" key="2">
    <source>
        <dbReference type="PROSITE" id="PS50006"/>
    </source>
</evidence>
<dbReference type="Pfam" id="PF00498">
    <property type="entry name" value="FHA"/>
    <property type="match status" value="1"/>
</dbReference>
<dbReference type="InterPro" id="IPR000253">
    <property type="entry name" value="FHA_dom"/>
</dbReference>
<dbReference type="eggNOG" id="ENOG502QU0B">
    <property type="taxonomic scope" value="Eukaryota"/>
</dbReference>
<feature type="compositionally biased region" description="Basic residues" evidence="1">
    <location>
        <begin position="809"/>
        <end position="825"/>
    </location>
</feature>
<dbReference type="Gene3D" id="2.60.200.20">
    <property type="match status" value="1"/>
</dbReference>
<dbReference type="EMBL" id="HE580268">
    <property type="protein sequence ID" value="CCD23601.1"/>
    <property type="molecule type" value="Genomic_DNA"/>
</dbReference>